<dbReference type="InterPro" id="IPR042984">
    <property type="entry name" value="BBS12"/>
</dbReference>
<accession>A0A9X0D7Q4</accession>
<dbReference type="Proteomes" id="UP001163046">
    <property type="component" value="Unassembled WGS sequence"/>
</dbReference>
<name>A0A9X0D7Q4_9CNID</name>
<dbReference type="Pfam" id="PF00118">
    <property type="entry name" value="Cpn60_TCP1"/>
    <property type="match status" value="1"/>
</dbReference>
<dbReference type="OrthoDB" id="10037098at2759"/>
<evidence type="ECO:0000313" key="2">
    <source>
        <dbReference type="Proteomes" id="UP001163046"/>
    </source>
</evidence>
<dbReference type="PANTHER" id="PTHR46883:SF1">
    <property type="entry name" value="BARDET-BIEDL SYNDROME 12 PROTEIN"/>
    <property type="match status" value="1"/>
</dbReference>
<dbReference type="InterPro" id="IPR002423">
    <property type="entry name" value="Cpn60/GroEL/TCP-1"/>
</dbReference>
<sequence length="233" mass="25410">MADGLGRMNGKYNNLFVAKALASSVKTLLGPQHSLKCCTSDGEAVICSSTSKLLQFIDIQHPAGFVINDACQGQYKKYRTNCKTLVCLAGFWSSAVQDLQDQVVGVPVPVIVRLFDDALEVCEEVCQAMSIPVIEVLQSRHDLYSPAQDYHVNAVEEANSSTVESSCCHNAGSDMLEEVDVIRLDDDDDISWYFDDHIPGVDGQIRGVDGHIRGVDSHIPGLMIISQGMMDIS</sequence>
<gene>
    <name evidence="1" type="primary">BBS12_2</name>
    <name evidence="1" type="ORF">OS493_028849</name>
</gene>
<proteinExistence type="predicted"/>
<dbReference type="GO" id="GO:0005524">
    <property type="term" value="F:ATP binding"/>
    <property type="evidence" value="ECO:0007669"/>
    <property type="project" value="InterPro"/>
</dbReference>
<dbReference type="AlphaFoldDB" id="A0A9X0D7Q4"/>
<dbReference type="EMBL" id="MU825424">
    <property type="protein sequence ID" value="KAJ7389880.1"/>
    <property type="molecule type" value="Genomic_DNA"/>
</dbReference>
<dbReference type="GO" id="GO:0045494">
    <property type="term" value="P:photoreceptor cell maintenance"/>
    <property type="evidence" value="ECO:0007669"/>
    <property type="project" value="TreeGrafter"/>
</dbReference>
<reference evidence="1" key="1">
    <citation type="submission" date="2023-01" db="EMBL/GenBank/DDBJ databases">
        <title>Genome assembly of the deep-sea coral Lophelia pertusa.</title>
        <authorList>
            <person name="Herrera S."/>
            <person name="Cordes E."/>
        </authorList>
    </citation>
    <scope>NUCLEOTIDE SEQUENCE</scope>
    <source>
        <strain evidence="1">USNM1676648</strain>
        <tissue evidence="1">Polyp</tissue>
    </source>
</reference>
<evidence type="ECO:0000313" key="1">
    <source>
        <dbReference type="EMBL" id="KAJ7389880.1"/>
    </source>
</evidence>
<organism evidence="1 2">
    <name type="scientific">Desmophyllum pertusum</name>
    <dbReference type="NCBI Taxonomy" id="174260"/>
    <lineage>
        <taxon>Eukaryota</taxon>
        <taxon>Metazoa</taxon>
        <taxon>Cnidaria</taxon>
        <taxon>Anthozoa</taxon>
        <taxon>Hexacorallia</taxon>
        <taxon>Scleractinia</taxon>
        <taxon>Caryophylliina</taxon>
        <taxon>Caryophylliidae</taxon>
        <taxon>Desmophyllum</taxon>
    </lineage>
</organism>
<keyword evidence="2" id="KW-1185">Reference proteome</keyword>
<comment type="caution">
    <text evidence="1">The sequence shown here is derived from an EMBL/GenBank/DDBJ whole genome shotgun (WGS) entry which is preliminary data.</text>
</comment>
<dbReference type="GO" id="GO:0051131">
    <property type="term" value="P:chaperone-mediated protein complex assembly"/>
    <property type="evidence" value="ECO:0007669"/>
    <property type="project" value="InterPro"/>
</dbReference>
<dbReference type="PANTHER" id="PTHR46883">
    <property type="entry name" value="BARDET-BIEDL SYNDROME 12 PROTEIN"/>
    <property type="match status" value="1"/>
</dbReference>
<dbReference type="InterPro" id="IPR027413">
    <property type="entry name" value="GROEL-like_equatorial_sf"/>
</dbReference>
<dbReference type="SUPFAM" id="SSF48592">
    <property type="entry name" value="GroEL equatorial domain-like"/>
    <property type="match status" value="1"/>
</dbReference>
<protein>
    <submittedName>
        <fullName evidence="1">Chaperone-mediated protein complex assembly</fullName>
    </submittedName>
</protein>
<dbReference type="Gene3D" id="1.10.560.10">
    <property type="entry name" value="GroEL-like equatorial domain"/>
    <property type="match status" value="1"/>
</dbReference>